<dbReference type="PANTHER" id="PTHR22777">
    <property type="entry name" value="HEMOLYSIN-RELATED"/>
    <property type="match status" value="1"/>
</dbReference>
<reference evidence="13" key="1">
    <citation type="submission" date="2023-03" db="EMBL/GenBank/DDBJ databases">
        <title>Edaphobacter sp.</title>
        <authorList>
            <person name="Huber K.J."/>
            <person name="Papendorf J."/>
            <person name="Pilke C."/>
            <person name="Bunk B."/>
            <person name="Sproeer C."/>
            <person name="Pester M."/>
        </authorList>
    </citation>
    <scope>NUCLEOTIDE SEQUENCE</scope>
    <source>
        <strain evidence="13">DSM 109919</strain>
        <strain evidence="14">DSM 109920</strain>
    </source>
</reference>
<accession>A0AAU7CVF9</accession>
<keyword evidence="6 11" id="KW-1133">Transmembrane helix</keyword>
<keyword evidence="7 9" id="KW-0129">CBS domain</keyword>
<dbReference type="Pfam" id="PF00571">
    <property type="entry name" value="CBS"/>
    <property type="match status" value="1"/>
</dbReference>
<evidence type="ECO:0000256" key="1">
    <source>
        <dbReference type="ARBA" id="ARBA00004651"/>
    </source>
</evidence>
<feature type="transmembrane region" description="Helical" evidence="11">
    <location>
        <begin position="101"/>
        <end position="120"/>
    </location>
</feature>
<evidence type="ECO:0000259" key="12">
    <source>
        <dbReference type="PROSITE" id="PS51371"/>
    </source>
</evidence>
<dbReference type="GO" id="GO:0050660">
    <property type="term" value="F:flavin adenine dinucleotide binding"/>
    <property type="evidence" value="ECO:0007669"/>
    <property type="project" value="InterPro"/>
</dbReference>
<dbReference type="InterPro" id="IPR046342">
    <property type="entry name" value="CBS_dom_sf"/>
</dbReference>
<dbReference type="EMBL" id="CP121194">
    <property type="protein sequence ID" value="XBH09469.1"/>
    <property type="molecule type" value="Genomic_DNA"/>
</dbReference>
<dbReference type="PANTHER" id="PTHR22777:SF32">
    <property type="entry name" value="UPF0053 INNER MEMBRANE PROTEIN YFJD"/>
    <property type="match status" value="1"/>
</dbReference>
<evidence type="ECO:0000256" key="3">
    <source>
        <dbReference type="ARBA" id="ARBA00022475"/>
    </source>
</evidence>
<evidence type="ECO:0000256" key="2">
    <source>
        <dbReference type="ARBA" id="ARBA00006337"/>
    </source>
</evidence>
<comment type="subcellular location">
    <subcellularLocation>
        <location evidence="1">Cell membrane</location>
        <topology evidence="1">Multi-pass membrane protein</topology>
    </subcellularLocation>
</comment>
<dbReference type="InterPro" id="IPR016169">
    <property type="entry name" value="FAD-bd_PCMH_sub2"/>
</dbReference>
<evidence type="ECO:0000256" key="11">
    <source>
        <dbReference type="SAM" id="Phobius"/>
    </source>
</evidence>
<keyword evidence="3" id="KW-1003">Cell membrane</keyword>
<dbReference type="SMART" id="SM00116">
    <property type="entry name" value="CBS"/>
    <property type="match status" value="2"/>
</dbReference>
<keyword evidence="5" id="KW-0677">Repeat</keyword>
<dbReference type="InterPro" id="IPR000644">
    <property type="entry name" value="CBS_dom"/>
</dbReference>
<evidence type="ECO:0000256" key="9">
    <source>
        <dbReference type="PROSITE-ProRule" id="PRU00703"/>
    </source>
</evidence>
<dbReference type="InterPro" id="IPR044751">
    <property type="entry name" value="Ion_transp-like_CBS"/>
</dbReference>
<feature type="compositionally biased region" description="Acidic residues" evidence="10">
    <location>
        <begin position="381"/>
        <end position="390"/>
    </location>
</feature>
<feature type="transmembrane region" description="Helical" evidence="11">
    <location>
        <begin position="141"/>
        <end position="163"/>
    </location>
</feature>
<protein>
    <submittedName>
        <fullName evidence="13">Hemolysin family protein</fullName>
    </submittedName>
</protein>
<dbReference type="InterPro" id="IPR036318">
    <property type="entry name" value="FAD-bd_PCMH-like_sf"/>
</dbReference>
<keyword evidence="8 11" id="KW-0472">Membrane</keyword>
<feature type="compositionally biased region" description="Basic and acidic residues" evidence="10">
    <location>
        <begin position="391"/>
        <end position="404"/>
    </location>
</feature>
<dbReference type="Pfam" id="PF01595">
    <property type="entry name" value="CNNM"/>
    <property type="match status" value="1"/>
</dbReference>
<organism evidence="13">
    <name type="scientific">Edaphobacter paludis</name>
    <dbReference type="NCBI Taxonomy" id="3035702"/>
    <lineage>
        <taxon>Bacteria</taxon>
        <taxon>Pseudomonadati</taxon>
        <taxon>Acidobacteriota</taxon>
        <taxon>Terriglobia</taxon>
        <taxon>Terriglobales</taxon>
        <taxon>Acidobacteriaceae</taxon>
        <taxon>Edaphobacter</taxon>
    </lineage>
</organism>
<evidence type="ECO:0000256" key="7">
    <source>
        <dbReference type="ARBA" id="ARBA00023122"/>
    </source>
</evidence>
<dbReference type="KEGG" id="epl:P4G45_13375"/>
<dbReference type="SMART" id="SM01091">
    <property type="entry name" value="CorC_HlyC"/>
    <property type="match status" value="1"/>
</dbReference>
<evidence type="ECO:0000256" key="5">
    <source>
        <dbReference type="ARBA" id="ARBA00022737"/>
    </source>
</evidence>
<dbReference type="Gene3D" id="3.10.580.10">
    <property type="entry name" value="CBS-domain"/>
    <property type="match status" value="1"/>
</dbReference>
<dbReference type="SUPFAM" id="SSF54631">
    <property type="entry name" value="CBS-domain pair"/>
    <property type="match status" value="1"/>
</dbReference>
<feature type="domain" description="CBS" evidence="12">
    <location>
        <begin position="214"/>
        <end position="273"/>
    </location>
</feature>
<dbReference type="EMBL" id="CP121195">
    <property type="protein sequence ID" value="XBH12754.1"/>
    <property type="molecule type" value="Genomic_DNA"/>
</dbReference>
<proteinExistence type="inferred from homology"/>
<keyword evidence="4 11" id="KW-0812">Transmembrane</keyword>
<dbReference type="AlphaFoldDB" id="A0AAU7CVF9"/>
<dbReference type="InterPro" id="IPR005170">
    <property type="entry name" value="Transptr-assoc_dom"/>
</dbReference>
<dbReference type="InterPro" id="IPR002550">
    <property type="entry name" value="CNNM"/>
</dbReference>
<evidence type="ECO:0000313" key="13">
    <source>
        <dbReference type="EMBL" id="XBH09469.1"/>
    </source>
</evidence>
<dbReference type="Gene3D" id="3.30.465.10">
    <property type="match status" value="1"/>
</dbReference>
<evidence type="ECO:0000256" key="6">
    <source>
        <dbReference type="ARBA" id="ARBA00022989"/>
    </source>
</evidence>
<dbReference type="Pfam" id="PF03471">
    <property type="entry name" value="CorC_HlyC"/>
    <property type="match status" value="1"/>
</dbReference>
<evidence type="ECO:0000256" key="10">
    <source>
        <dbReference type="SAM" id="MobiDB-lite"/>
    </source>
</evidence>
<sequence>MSPLYFLIFAVLLAILTLAAYVDRVYSEMGKFLAREYQDNIDVWEEFVEPKLGLGRESIALSASVLRQLSVAAIALLTGLRLYTHTALLPLVARSPSGSEIALAIFEIILLILIFDRLLPQILFTRTRGLWIARIRYLLQALFYLILPVTLLLGLLLSIAALAEPEDAEEEEHPSEAMDALLEAGEEEGILEESDRELVRSVVEFGDKVVHEVMTPRPEIFAVPGSMSLERFTEQIGQHVFSRVPVYSNSLDNITGIIFAHDLLQIPDSEASTRSVAQLQRPAVFVPETKKVAELLREMQREKQHMSIVIDEYGGVAGLVTIEDLIEAIVGEIADEHDEPEADDTPIREPDGSYIVSGSFELSRLRDLFADQFEPSTQPAEDLESADAEDVPARDTRDTKDDPTALRLPEHYESTTLGGLVSEMAGHIPLPGEVIEEDGLRLEVLASTDRRIDRIRVSLISQISGR</sequence>
<name>A0AAU7CVF9_9BACT</name>
<dbReference type="RefSeq" id="WP_348266980.1">
    <property type="nucleotide sequence ID" value="NZ_CP121194.1"/>
</dbReference>
<evidence type="ECO:0000313" key="14">
    <source>
        <dbReference type="EMBL" id="XBH12754.1"/>
    </source>
</evidence>
<feature type="region of interest" description="Disordered" evidence="10">
    <location>
        <begin position="376"/>
        <end position="404"/>
    </location>
</feature>
<feature type="domain" description="CBS" evidence="12">
    <location>
        <begin position="279"/>
        <end position="339"/>
    </location>
</feature>
<comment type="similarity">
    <text evidence="2">Belongs to the UPF0053 family.</text>
</comment>
<evidence type="ECO:0000256" key="8">
    <source>
        <dbReference type="ARBA" id="ARBA00023136"/>
    </source>
</evidence>
<dbReference type="CDD" id="cd04590">
    <property type="entry name" value="CBS_pair_CorC_HlyC_assoc"/>
    <property type="match status" value="1"/>
</dbReference>
<dbReference type="SUPFAM" id="SSF56176">
    <property type="entry name" value="FAD-binding/transporter-associated domain-like"/>
    <property type="match status" value="1"/>
</dbReference>
<dbReference type="FunFam" id="3.10.580.10:FF:000002">
    <property type="entry name" value="Magnesium/cobalt efflux protein CorC"/>
    <property type="match status" value="1"/>
</dbReference>
<dbReference type="GO" id="GO:0005886">
    <property type="term" value="C:plasma membrane"/>
    <property type="evidence" value="ECO:0007669"/>
    <property type="project" value="UniProtKB-SubCell"/>
</dbReference>
<dbReference type="PROSITE" id="PS51371">
    <property type="entry name" value="CBS"/>
    <property type="match status" value="2"/>
</dbReference>
<evidence type="ECO:0000256" key="4">
    <source>
        <dbReference type="ARBA" id="ARBA00022692"/>
    </source>
</evidence>
<accession>A0AAU7D4K8</accession>
<gene>
    <name evidence="13" type="ORF">P4G45_13375</name>
    <name evidence="14" type="ORF">P8936_13785</name>
</gene>